<dbReference type="PANTHER" id="PTHR23022:SF134">
    <property type="entry name" value="TRANSPOSABLE ELEMENT TC1 TRANSPOSASE"/>
    <property type="match status" value="1"/>
</dbReference>
<dbReference type="Gene3D" id="3.30.420.10">
    <property type="entry name" value="Ribonuclease H-like superfamily/Ribonuclease H"/>
    <property type="match status" value="1"/>
</dbReference>
<evidence type="ECO:0000313" key="2">
    <source>
        <dbReference type="EMBL" id="GBL75781.1"/>
    </source>
</evidence>
<dbReference type="GO" id="GO:0015074">
    <property type="term" value="P:DNA integration"/>
    <property type="evidence" value="ECO:0007669"/>
    <property type="project" value="InterPro"/>
</dbReference>
<protein>
    <submittedName>
        <fullName evidence="2">Transposable element Tcb1 transposase</fullName>
    </submittedName>
</protein>
<organism evidence="2 3">
    <name type="scientific">Araneus ventricosus</name>
    <name type="common">Orbweaver spider</name>
    <name type="synonym">Epeira ventricosa</name>
    <dbReference type="NCBI Taxonomy" id="182803"/>
    <lineage>
        <taxon>Eukaryota</taxon>
        <taxon>Metazoa</taxon>
        <taxon>Ecdysozoa</taxon>
        <taxon>Arthropoda</taxon>
        <taxon>Chelicerata</taxon>
        <taxon>Arachnida</taxon>
        <taxon>Araneae</taxon>
        <taxon>Araneomorphae</taxon>
        <taxon>Entelegynae</taxon>
        <taxon>Araneoidea</taxon>
        <taxon>Araneidae</taxon>
        <taxon>Araneus</taxon>
    </lineage>
</organism>
<dbReference type="Proteomes" id="UP000499080">
    <property type="component" value="Unassembled WGS sequence"/>
</dbReference>
<gene>
    <name evidence="2" type="primary">TCB1_482</name>
    <name evidence="2" type="ORF">AVEN_155072_1</name>
</gene>
<dbReference type="EMBL" id="BGPR01000008">
    <property type="protein sequence ID" value="GBL75781.1"/>
    <property type="molecule type" value="Genomic_DNA"/>
</dbReference>
<proteinExistence type="predicted"/>
<dbReference type="GO" id="GO:0006313">
    <property type="term" value="P:DNA transposition"/>
    <property type="evidence" value="ECO:0007669"/>
    <property type="project" value="InterPro"/>
</dbReference>
<dbReference type="OrthoDB" id="6421377at2759"/>
<keyword evidence="3" id="KW-1185">Reference proteome</keyword>
<reference evidence="2 3" key="1">
    <citation type="journal article" date="2019" name="Sci. Rep.">
        <title>Orb-weaving spider Araneus ventricosus genome elucidates the spidroin gene catalogue.</title>
        <authorList>
            <person name="Kono N."/>
            <person name="Nakamura H."/>
            <person name="Ohtoshi R."/>
            <person name="Moran D.A.P."/>
            <person name="Shinohara A."/>
            <person name="Yoshida Y."/>
            <person name="Fujiwara M."/>
            <person name="Mori M."/>
            <person name="Tomita M."/>
            <person name="Arakawa K."/>
        </authorList>
    </citation>
    <scope>NUCLEOTIDE SEQUENCE [LARGE SCALE GENOMIC DNA]</scope>
</reference>
<dbReference type="InterPro" id="IPR036397">
    <property type="entry name" value="RNaseH_sf"/>
</dbReference>
<dbReference type="Pfam" id="PF01498">
    <property type="entry name" value="HTH_Tnp_Tc3_2"/>
    <property type="match status" value="1"/>
</dbReference>
<comment type="caution">
    <text evidence="2">The sequence shown here is derived from an EMBL/GenBank/DDBJ whole genome shotgun (WGS) entry which is preliminary data.</text>
</comment>
<dbReference type="PANTHER" id="PTHR23022">
    <property type="entry name" value="TRANSPOSABLE ELEMENT-RELATED"/>
    <property type="match status" value="1"/>
</dbReference>
<feature type="domain" description="Transposase Tc1-like" evidence="1">
    <location>
        <begin position="107"/>
        <end position="178"/>
    </location>
</feature>
<dbReference type="AlphaFoldDB" id="A0A4Y2A7H6"/>
<dbReference type="InterPro" id="IPR002492">
    <property type="entry name" value="Transposase_Tc1-like"/>
</dbReference>
<evidence type="ECO:0000259" key="1">
    <source>
        <dbReference type="Pfam" id="PF01498"/>
    </source>
</evidence>
<evidence type="ECO:0000313" key="3">
    <source>
        <dbReference type="Proteomes" id="UP000499080"/>
    </source>
</evidence>
<accession>A0A4Y2A7H6</accession>
<sequence>MFLNCGKPLSSTDDTNTKCLHGESSNNRKKSAVILSRFRDTMTFDRIALAPSLFRFVEDCGRLQTRQILKLSKSTVFNIIRTFKKTNSAENKQRSGWPRIFSELEERCIVRQTHINPKTRAVKSTLKCKSRFRKSVNPETVRNVFKKHKYFGRVPRRKPYISKTNRKARLAFAKTYVKQSTEFWKNVIFVDESKYNIFGSDGKQKVWHTPNTALHIKNLRPTVKYGGANQLVWDCMASSGVGNLDFIDGTMNKYVYLDILKRNLKQSVSNLGISRHFKFYQENDPKHTADICKLWVLYHCPGVIKTTAQSPDINPIEHVWDYLQQKINEHNVSNKQELRKHLIEEWAKIRGSFCAKLIKSMSSQLREVVKCKGGPTRY</sequence>
<name>A0A4Y2A7H6_ARAVE</name>
<dbReference type="InterPro" id="IPR052338">
    <property type="entry name" value="Transposase_5"/>
</dbReference>
<dbReference type="GO" id="GO:0003677">
    <property type="term" value="F:DNA binding"/>
    <property type="evidence" value="ECO:0007669"/>
    <property type="project" value="InterPro"/>
</dbReference>